<dbReference type="InterPro" id="IPR028098">
    <property type="entry name" value="Glyco_trans_4-like_N"/>
</dbReference>
<dbReference type="PANTHER" id="PTHR46401:SF2">
    <property type="entry name" value="GLYCOSYLTRANSFERASE WBBK-RELATED"/>
    <property type="match status" value="1"/>
</dbReference>
<keyword evidence="1 4" id="KW-0808">Transferase</keyword>
<dbReference type="EMBL" id="FNRP01000040">
    <property type="protein sequence ID" value="SEB15610.1"/>
    <property type="molecule type" value="Genomic_DNA"/>
</dbReference>
<accession>A0A1H4H2N6</accession>
<evidence type="ECO:0000313" key="5">
    <source>
        <dbReference type="Proteomes" id="UP000183040"/>
    </source>
</evidence>
<dbReference type="AlphaFoldDB" id="A0A1H4H2N6"/>
<evidence type="ECO:0000313" key="4">
    <source>
        <dbReference type="EMBL" id="SEB15610.1"/>
    </source>
</evidence>
<feature type="domain" description="Glycosyltransferase subfamily 4-like N-terminal" evidence="3">
    <location>
        <begin position="13"/>
        <end position="170"/>
    </location>
</feature>
<name>A0A1H4H2N6_9BACE</name>
<gene>
    <name evidence="4" type="ORF">SAMN04487924_14019</name>
</gene>
<dbReference type="CDD" id="cd03801">
    <property type="entry name" value="GT4_PimA-like"/>
    <property type="match status" value="1"/>
</dbReference>
<evidence type="ECO:0000259" key="2">
    <source>
        <dbReference type="Pfam" id="PF00534"/>
    </source>
</evidence>
<dbReference type="PANTHER" id="PTHR46401">
    <property type="entry name" value="GLYCOSYLTRANSFERASE WBBK-RELATED"/>
    <property type="match status" value="1"/>
</dbReference>
<dbReference type="Pfam" id="PF00534">
    <property type="entry name" value="Glycos_transf_1"/>
    <property type="match status" value="1"/>
</dbReference>
<organism evidence="4 5">
    <name type="scientific">Bacteroides xylanisolvens</name>
    <dbReference type="NCBI Taxonomy" id="371601"/>
    <lineage>
        <taxon>Bacteria</taxon>
        <taxon>Pseudomonadati</taxon>
        <taxon>Bacteroidota</taxon>
        <taxon>Bacteroidia</taxon>
        <taxon>Bacteroidales</taxon>
        <taxon>Bacteroidaceae</taxon>
        <taxon>Bacteroides</taxon>
    </lineage>
</organism>
<dbReference type="GO" id="GO:0016757">
    <property type="term" value="F:glycosyltransferase activity"/>
    <property type="evidence" value="ECO:0007669"/>
    <property type="project" value="InterPro"/>
</dbReference>
<sequence length="357" mass="40490">MVTGTRGIPNILGGVETHCEELFPRIARKSIDVTLIRRKSYVHDSLEEYKGVKLVDLETPKKKSFEAIIHTFKAILKAKSLHADIVHIHAIGPALVTPLARLLGMKVVFTHHGPDYDRDKWGFAAKTMLRLGERMGCMFANEVIVISEVINDLLVRKYGRRDCHLIYNGVPAPDKVADTDYLNSLGVEPCKYVFAMGRFVPEKNFHQLIRAFAALKQQNYKLVLAGDTDFEDDYSKKLKSLAKENGVILTGFIKGTKLHELLTHARCFVLPSSHEGLPIALLEAMSYDLPVIVSNIPANLEVGLAFDCYFQTGNEKQLQEKLQKNLVQDFCSVHYFMDEYNWDRIAEQVVSVYRNMF</sequence>
<protein>
    <submittedName>
        <fullName evidence="4">Glycosyltransferase involved in cell wall bisynthesis</fullName>
    </submittedName>
</protein>
<dbReference type="Pfam" id="PF13439">
    <property type="entry name" value="Glyco_transf_4"/>
    <property type="match status" value="1"/>
</dbReference>
<reference evidence="4 5" key="1">
    <citation type="submission" date="2016-10" db="EMBL/GenBank/DDBJ databases">
        <authorList>
            <person name="de Groot N.N."/>
        </authorList>
    </citation>
    <scope>NUCLEOTIDE SEQUENCE [LARGE SCALE GENOMIC DNA]</scope>
    <source>
        <strain evidence="4 5">NLAE-zl-G339</strain>
    </source>
</reference>
<dbReference type="SUPFAM" id="SSF53756">
    <property type="entry name" value="UDP-Glycosyltransferase/glycogen phosphorylase"/>
    <property type="match status" value="1"/>
</dbReference>
<dbReference type="InterPro" id="IPR001296">
    <property type="entry name" value="Glyco_trans_1"/>
</dbReference>
<feature type="domain" description="Glycosyl transferase family 1" evidence="2">
    <location>
        <begin position="191"/>
        <end position="324"/>
    </location>
</feature>
<dbReference type="Proteomes" id="UP000183040">
    <property type="component" value="Unassembled WGS sequence"/>
</dbReference>
<dbReference type="Gene3D" id="3.40.50.2000">
    <property type="entry name" value="Glycogen Phosphorylase B"/>
    <property type="match status" value="2"/>
</dbReference>
<proteinExistence type="predicted"/>
<evidence type="ECO:0000259" key="3">
    <source>
        <dbReference type="Pfam" id="PF13439"/>
    </source>
</evidence>
<evidence type="ECO:0000256" key="1">
    <source>
        <dbReference type="ARBA" id="ARBA00022679"/>
    </source>
</evidence>